<dbReference type="RefSeq" id="XP_013778379.1">
    <property type="nucleotide sequence ID" value="XM_013922925.2"/>
</dbReference>
<sequence length="337" mass="37967">MTRKLKRFLILLDNDSLLYLPGSFLSGRVLLELEEDTPVLGLFFYIAGEGVIRFADRGQGKINDKENYIDFSMKLLGDGPSGPGARIVVLSPGVHSFPFKLGLPLGLPSTFLGKHGWVQYFCKASLKEPSGVVHKNQQVFIIMNPIDLNLEPAILMKPFLCEIEDTIGIPCLSAGPVSCRIRLDRGGYVPGECICIYAWIENNSKVPIKKTRAVLTETIQYTSKSKMMETETRELASLQKGRVEAGSTYQWRNEMMCIPPLPPTNLRGCHLIRVQYDVYFIIKPKGLEKEIKLQLPIMIATYPVRNNDGTLPRKKGTNYPTVLPMFRPWMNTNTLKK</sequence>
<proteinExistence type="inferred from homology"/>
<dbReference type="InterPro" id="IPR014752">
    <property type="entry name" value="Arrestin-like_C"/>
</dbReference>
<dbReference type="InterPro" id="IPR011021">
    <property type="entry name" value="Arrestin-like_N"/>
</dbReference>
<dbReference type="GeneID" id="106462955"/>
<dbReference type="Pfam" id="PF00339">
    <property type="entry name" value="Arrestin_N"/>
    <property type="match status" value="1"/>
</dbReference>
<dbReference type="InterPro" id="IPR011022">
    <property type="entry name" value="Arrestin_C-like"/>
</dbReference>
<keyword evidence="3" id="KW-1185">Reference proteome</keyword>
<name>A0ABM1BB00_LIMPO</name>
<dbReference type="InterPro" id="IPR050357">
    <property type="entry name" value="Arrestin_domain-protein"/>
</dbReference>
<organism evidence="3 4">
    <name type="scientific">Limulus polyphemus</name>
    <name type="common">Atlantic horseshoe crab</name>
    <dbReference type="NCBI Taxonomy" id="6850"/>
    <lineage>
        <taxon>Eukaryota</taxon>
        <taxon>Metazoa</taxon>
        <taxon>Ecdysozoa</taxon>
        <taxon>Arthropoda</taxon>
        <taxon>Chelicerata</taxon>
        <taxon>Merostomata</taxon>
        <taxon>Xiphosura</taxon>
        <taxon>Limulidae</taxon>
        <taxon>Limulus</taxon>
    </lineage>
</organism>
<dbReference type="Pfam" id="PF02752">
    <property type="entry name" value="Arrestin_C"/>
    <property type="match status" value="1"/>
</dbReference>
<dbReference type="SUPFAM" id="SSF81296">
    <property type="entry name" value="E set domains"/>
    <property type="match status" value="2"/>
</dbReference>
<dbReference type="InterPro" id="IPR014756">
    <property type="entry name" value="Ig_E-set"/>
</dbReference>
<feature type="domain" description="Arrestin C-terminal-like" evidence="2">
    <location>
        <begin position="173"/>
        <end position="304"/>
    </location>
</feature>
<dbReference type="Proteomes" id="UP000694941">
    <property type="component" value="Unplaced"/>
</dbReference>
<reference evidence="4" key="1">
    <citation type="submission" date="2025-08" db="UniProtKB">
        <authorList>
            <consortium name="RefSeq"/>
        </authorList>
    </citation>
    <scope>IDENTIFICATION</scope>
    <source>
        <tissue evidence="4">Muscle</tissue>
    </source>
</reference>
<evidence type="ECO:0000259" key="2">
    <source>
        <dbReference type="SMART" id="SM01017"/>
    </source>
</evidence>
<evidence type="ECO:0000256" key="1">
    <source>
        <dbReference type="ARBA" id="ARBA00005298"/>
    </source>
</evidence>
<dbReference type="PANTHER" id="PTHR11188">
    <property type="entry name" value="ARRESTIN DOMAIN CONTAINING PROTEIN"/>
    <property type="match status" value="1"/>
</dbReference>
<dbReference type="Gene3D" id="2.60.40.640">
    <property type="match status" value="2"/>
</dbReference>
<dbReference type="SMART" id="SM01017">
    <property type="entry name" value="Arrestin_C"/>
    <property type="match status" value="1"/>
</dbReference>
<protein>
    <submittedName>
        <fullName evidence="4">Arrestin domain-containing protein 4-like</fullName>
    </submittedName>
</protein>
<gene>
    <name evidence="4" type="primary">LOC106462955</name>
</gene>
<comment type="similarity">
    <text evidence="1">Belongs to the arrestin family.</text>
</comment>
<evidence type="ECO:0000313" key="4">
    <source>
        <dbReference type="RefSeq" id="XP_013778379.1"/>
    </source>
</evidence>
<dbReference type="PANTHER" id="PTHR11188:SF17">
    <property type="entry name" value="FI21816P1"/>
    <property type="match status" value="1"/>
</dbReference>
<accession>A0ABM1BB00</accession>
<evidence type="ECO:0000313" key="3">
    <source>
        <dbReference type="Proteomes" id="UP000694941"/>
    </source>
</evidence>